<evidence type="ECO:0000313" key="2">
    <source>
        <dbReference type="EMBL" id="BDE07960.1"/>
    </source>
</evidence>
<evidence type="ECO:0000256" key="1">
    <source>
        <dbReference type="SAM" id="MobiDB-lite"/>
    </source>
</evidence>
<dbReference type="Proteomes" id="UP001317532">
    <property type="component" value="Chromosome"/>
</dbReference>
<dbReference type="KEGG" id="vab:WPS_32360"/>
<dbReference type="AlphaFoldDB" id="A0AAN1XZT5"/>
<proteinExistence type="predicted"/>
<organism evidence="2 3">
    <name type="scientific">Vulcanimicrobium alpinum</name>
    <dbReference type="NCBI Taxonomy" id="3016050"/>
    <lineage>
        <taxon>Bacteria</taxon>
        <taxon>Bacillati</taxon>
        <taxon>Vulcanimicrobiota</taxon>
        <taxon>Vulcanimicrobiia</taxon>
        <taxon>Vulcanimicrobiales</taxon>
        <taxon>Vulcanimicrobiaceae</taxon>
        <taxon>Vulcanimicrobium</taxon>
    </lineage>
</organism>
<feature type="region of interest" description="Disordered" evidence="1">
    <location>
        <begin position="60"/>
        <end position="80"/>
    </location>
</feature>
<protein>
    <submittedName>
        <fullName evidence="2">Uncharacterized protein</fullName>
    </submittedName>
</protein>
<reference evidence="2 3" key="1">
    <citation type="journal article" date="2022" name="ISME Commun">
        <title>Vulcanimicrobium alpinus gen. nov. sp. nov., the first cultivated representative of the candidate phylum 'Eremiobacterota', is a metabolically versatile aerobic anoxygenic phototroph.</title>
        <authorList>
            <person name="Yabe S."/>
            <person name="Muto K."/>
            <person name="Abe K."/>
            <person name="Yokota A."/>
            <person name="Staudigel H."/>
            <person name="Tebo B.M."/>
        </authorList>
    </citation>
    <scope>NUCLEOTIDE SEQUENCE [LARGE SCALE GENOMIC DNA]</scope>
    <source>
        <strain evidence="2 3">WC8-2</strain>
    </source>
</reference>
<sequence length="100" mass="10523">MDLRLPRLRQGGDGSHARALRKGPAALSATAWLIRCKVTIEPNAADGICGDETLKSQDVSFGSGRTGVQAGRRDPKGDKAVSPFAADMVAARALVASRYD</sequence>
<dbReference type="EMBL" id="AP025523">
    <property type="protein sequence ID" value="BDE07960.1"/>
    <property type="molecule type" value="Genomic_DNA"/>
</dbReference>
<name>A0AAN1XZT5_UNVUL</name>
<accession>A0AAN1XZT5</accession>
<evidence type="ECO:0000313" key="3">
    <source>
        <dbReference type="Proteomes" id="UP001317532"/>
    </source>
</evidence>
<gene>
    <name evidence="2" type="ORF">WPS_32360</name>
</gene>
<dbReference type="RefSeq" id="WP_317995517.1">
    <property type="nucleotide sequence ID" value="NZ_AP025523.1"/>
</dbReference>
<keyword evidence="3" id="KW-1185">Reference proteome</keyword>
<feature type="region of interest" description="Disordered" evidence="1">
    <location>
        <begin position="1"/>
        <end position="20"/>
    </location>
</feature>